<feature type="compositionally biased region" description="Basic and acidic residues" evidence="1">
    <location>
        <begin position="184"/>
        <end position="197"/>
    </location>
</feature>
<dbReference type="EMBL" id="JAVHNR010000012">
    <property type="protein sequence ID" value="KAK6329998.1"/>
    <property type="molecule type" value="Genomic_DNA"/>
</dbReference>
<organism evidence="2 3">
    <name type="scientific">Orbilia javanica</name>
    <dbReference type="NCBI Taxonomy" id="47235"/>
    <lineage>
        <taxon>Eukaryota</taxon>
        <taxon>Fungi</taxon>
        <taxon>Dikarya</taxon>
        <taxon>Ascomycota</taxon>
        <taxon>Pezizomycotina</taxon>
        <taxon>Orbiliomycetes</taxon>
        <taxon>Orbiliales</taxon>
        <taxon>Orbiliaceae</taxon>
        <taxon>Orbilia</taxon>
    </lineage>
</organism>
<accession>A0AAN8R7W6</accession>
<feature type="region of interest" description="Disordered" evidence="1">
    <location>
        <begin position="176"/>
        <end position="197"/>
    </location>
</feature>
<keyword evidence="3" id="KW-1185">Reference proteome</keyword>
<evidence type="ECO:0000313" key="3">
    <source>
        <dbReference type="Proteomes" id="UP001313282"/>
    </source>
</evidence>
<dbReference type="AlphaFoldDB" id="A0AAN8R7W6"/>
<comment type="caution">
    <text evidence="2">The sequence shown here is derived from an EMBL/GenBank/DDBJ whole genome shotgun (WGS) entry which is preliminary data.</text>
</comment>
<evidence type="ECO:0000256" key="1">
    <source>
        <dbReference type="SAM" id="MobiDB-lite"/>
    </source>
</evidence>
<name>A0AAN8R7W6_9PEZI</name>
<reference evidence="2 3" key="1">
    <citation type="submission" date="2019-10" db="EMBL/GenBank/DDBJ databases">
        <authorList>
            <person name="Palmer J.M."/>
        </authorList>
    </citation>
    <scope>NUCLEOTIDE SEQUENCE [LARGE SCALE GENOMIC DNA]</scope>
    <source>
        <strain evidence="2 3">TWF718</strain>
    </source>
</reference>
<gene>
    <name evidence="2" type="ORF">TWF718_003425</name>
</gene>
<dbReference type="Proteomes" id="UP001313282">
    <property type="component" value="Unassembled WGS sequence"/>
</dbReference>
<evidence type="ECO:0000313" key="2">
    <source>
        <dbReference type="EMBL" id="KAK6329998.1"/>
    </source>
</evidence>
<protein>
    <submittedName>
        <fullName evidence="2">Uncharacterized protein</fullName>
    </submittedName>
</protein>
<sequence>MIKLYFDKQNFGGIFFSYPPVSEARIHFEANNSIKEREGSSGATPSPFEDVLTAPGLSIKPIRCGDSSRTENIIRNGVLITNKNGITLSDVMYAFDEYVKMASNPEGYWNKGKSEPWKLNWFSIGTVSMHPDRDLPEATITGICEVCGYVGVKAIGNGPRNRFRIYDLTVAEKLKKEKKKKKKEKNENKNNKKDEQS</sequence>
<proteinExistence type="predicted"/>